<comment type="caution">
    <text evidence="1">The sequence shown here is derived from an EMBL/GenBank/DDBJ whole genome shotgun (WGS) entry which is preliminary data.</text>
</comment>
<accession>A0ABW8EY16</accession>
<name>A0ABW8EY16_9BURK</name>
<dbReference type="EMBL" id="JBIUZV010000003">
    <property type="protein sequence ID" value="MFJ3045457.1"/>
    <property type="molecule type" value="Genomic_DNA"/>
</dbReference>
<organism evidence="1 2">
    <name type="scientific">Herbaspirillum chlorophenolicum</name>
    <dbReference type="NCBI Taxonomy" id="211589"/>
    <lineage>
        <taxon>Bacteria</taxon>
        <taxon>Pseudomonadati</taxon>
        <taxon>Pseudomonadota</taxon>
        <taxon>Betaproteobacteria</taxon>
        <taxon>Burkholderiales</taxon>
        <taxon>Oxalobacteraceae</taxon>
        <taxon>Herbaspirillum</taxon>
    </lineage>
</organism>
<evidence type="ECO:0000313" key="1">
    <source>
        <dbReference type="EMBL" id="MFJ3045457.1"/>
    </source>
</evidence>
<keyword evidence="2" id="KW-1185">Reference proteome</keyword>
<evidence type="ECO:0000313" key="2">
    <source>
        <dbReference type="Proteomes" id="UP001617427"/>
    </source>
</evidence>
<sequence length="41" mass="4907">MAYELAEYTYEAIDLAAPQWFNPHQRFSRRQAKVNETASFR</sequence>
<reference evidence="1 2" key="1">
    <citation type="submission" date="2024-10" db="EMBL/GenBank/DDBJ databases">
        <title>The Natural Products Discovery Center: Release of the First 8490 Sequenced Strains for Exploring Actinobacteria Biosynthetic Diversity.</title>
        <authorList>
            <person name="Kalkreuter E."/>
            <person name="Kautsar S.A."/>
            <person name="Yang D."/>
            <person name="Bader C.D."/>
            <person name="Teijaro C.N."/>
            <person name="Fluegel L."/>
            <person name="Davis C.M."/>
            <person name="Simpson J.R."/>
            <person name="Lauterbach L."/>
            <person name="Steele A.D."/>
            <person name="Gui C."/>
            <person name="Meng S."/>
            <person name="Li G."/>
            <person name="Viehrig K."/>
            <person name="Ye F."/>
            <person name="Su P."/>
            <person name="Kiefer A.F."/>
            <person name="Nichols A."/>
            <person name="Cepeda A.J."/>
            <person name="Yan W."/>
            <person name="Fan B."/>
            <person name="Jiang Y."/>
            <person name="Adhikari A."/>
            <person name="Zheng C.-J."/>
            <person name="Schuster L."/>
            <person name="Cowan T.M."/>
            <person name="Smanski M.J."/>
            <person name="Chevrette M.G."/>
            <person name="De Carvalho L.P.S."/>
            <person name="Shen B."/>
        </authorList>
    </citation>
    <scope>NUCLEOTIDE SEQUENCE [LARGE SCALE GENOMIC DNA]</scope>
    <source>
        <strain evidence="1 2">NPDC087045</strain>
    </source>
</reference>
<gene>
    <name evidence="1" type="ORF">ACIPEN_06485</name>
</gene>
<protein>
    <submittedName>
        <fullName evidence="1">Uncharacterized protein</fullName>
    </submittedName>
</protein>
<proteinExistence type="predicted"/>
<dbReference type="RefSeq" id="WP_402699053.1">
    <property type="nucleotide sequence ID" value="NZ_JBIUZV010000003.1"/>
</dbReference>
<dbReference type="Proteomes" id="UP001617427">
    <property type="component" value="Unassembled WGS sequence"/>
</dbReference>